<accession>A0ABW5ENB0</accession>
<keyword evidence="3" id="KW-1185">Reference proteome</keyword>
<dbReference type="Proteomes" id="UP001597287">
    <property type="component" value="Unassembled WGS sequence"/>
</dbReference>
<evidence type="ECO:0000256" key="1">
    <source>
        <dbReference type="SAM" id="MobiDB-lite"/>
    </source>
</evidence>
<organism evidence="2 3">
    <name type="scientific">Delftia deserti</name>
    <dbReference type="NCBI Taxonomy" id="1651218"/>
    <lineage>
        <taxon>Bacteria</taxon>
        <taxon>Pseudomonadati</taxon>
        <taxon>Pseudomonadota</taxon>
        <taxon>Betaproteobacteria</taxon>
        <taxon>Burkholderiales</taxon>
        <taxon>Comamonadaceae</taxon>
        <taxon>Delftia</taxon>
    </lineage>
</organism>
<protein>
    <submittedName>
        <fullName evidence="2">Helix-turn-helix transcriptional regulator</fullName>
    </submittedName>
</protein>
<dbReference type="EMBL" id="JBHUIG010000013">
    <property type="protein sequence ID" value="MFD2319620.1"/>
    <property type="molecule type" value="Genomic_DNA"/>
</dbReference>
<name>A0ABW5ENB0_9BURK</name>
<comment type="caution">
    <text evidence="2">The sequence shown here is derived from an EMBL/GenBank/DDBJ whole genome shotgun (WGS) entry which is preliminary data.</text>
</comment>
<feature type="compositionally biased region" description="Polar residues" evidence="1">
    <location>
        <begin position="7"/>
        <end position="17"/>
    </location>
</feature>
<feature type="region of interest" description="Disordered" evidence="1">
    <location>
        <begin position="1"/>
        <end position="26"/>
    </location>
</feature>
<reference evidence="3" key="1">
    <citation type="journal article" date="2019" name="Int. J. Syst. Evol. Microbiol.">
        <title>The Global Catalogue of Microorganisms (GCM) 10K type strain sequencing project: providing services to taxonomists for standard genome sequencing and annotation.</title>
        <authorList>
            <consortium name="The Broad Institute Genomics Platform"/>
            <consortium name="The Broad Institute Genome Sequencing Center for Infectious Disease"/>
            <person name="Wu L."/>
            <person name="Ma J."/>
        </authorList>
    </citation>
    <scope>NUCLEOTIDE SEQUENCE [LARGE SCALE GENOMIC DNA]</scope>
    <source>
        <strain evidence="3">CCUG 62793</strain>
    </source>
</reference>
<gene>
    <name evidence="2" type="ORF">ACFSPV_12945</name>
</gene>
<proteinExistence type="predicted"/>
<evidence type="ECO:0000313" key="2">
    <source>
        <dbReference type="EMBL" id="MFD2319620.1"/>
    </source>
</evidence>
<dbReference type="RefSeq" id="WP_380105777.1">
    <property type="nucleotide sequence ID" value="NZ_JBHSIH010000001.1"/>
</dbReference>
<evidence type="ECO:0000313" key="3">
    <source>
        <dbReference type="Proteomes" id="UP001597287"/>
    </source>
</evidence>
<sequence length="76" mass="8826">MNKHNPKQGTSEMNPHLSTAPRMDTQGIAEYLGLSREHVTARLTKRPDFPKPFINASRRIRYWRVADVKAWAEGRH</sequence>